<dbReference type="GO" id="GO:0016787">
    <property type="term" value="F:hydrolase activity"/>
    <property type="evidence" value="ECO:0007669"/>
    <property type="project" value="UniProtKB-KW"/>
</dbReference>
<dbReference type="PANTHER" id="PTHR30383:SF5">
    <property type="entry name" value="SGNH HYDROLASE-TYPE ESTERASE DOMAIN-CONTAINING PROTEIN"/>
    <property type="match status" value="1"/>
</dbReference>
<dbReference type="InterPro" id="IPR036514">
    <property type="entry name" value="SGNH_hydro_sf"/>
</dbReference>
<keyword evidence="2" id="KW-0378">Hydrolase</keyword>
<dbReference type="InterPro" id="IPR051532">
    <property type="entry name" value="Ester_Hydrolysis_Enzymes"/>
</dbReference>
<dbReference type="PANTHER" id="PTHR30383">
    <property type="entry name" value="THIOESTERASE 1/PROTEASE 1/LYSOPHOSPHOLIPASE L1"/>
    <property type="match status" value="1"/>
</dbReference>
<comment type="caution">
    <text evidence="2">The sequence shown here is derived from an EMBL/GenBank/DDBJ whole genome shotgun (WGS) entry which is preliminary data.</text>
</comment>
<keyword evidence="3" id="KW-1185">Reference proteome</keyword>
<dbReference type="InterPro" id="IPR013830">
    <property type="entry name" value="SGNH_hydro"/>
</dbReference>
<feature type="domain" description="SGNH hydrolase-type esterase" evidence="1">
    <location>
        <begin position="11"/>
        <end position="200"/>
    </location>
</feature>
<protein>
    <submittedName>
        <fullName evidence="2">SGNH/GDSL hydrolase family protein</fullName>
    </submittedName>
</protein>
<dbReference type="Pfam" id="PF13472">
    <property type="entry name" value="Lipase_GDSL_2"/>
    <property type="match status" value="1"/>
</dbReference>
<dbReference type="RefSeq" id="WP_066266708.1">
    <property type="nucleotide sequence ID" value="NZ_JARMAB010000005.1"/>
</dbReference>
<evidence type="ECO:0000259" key="1">
    <source>
        <dbReference type="Pfam" id="PF13472"/>
    </source>
</evidence>
<dbReference type="SUPFAM" id="SSF52266">
    <property type="entry name" value="SGNH hydrolase"/>
    <property type="match status" value="1"/>
</dbReference>
<evidence type="ECO:0000313" key="3">
    <source>
        <dbReference type="Proteomes" id="UP001341444"/>
    </source>
</evidence>
<evidence type="ECO:0000313" key="2">
    <source>
        <dbReference type="EMBL" id="MED1202217.1"/>
    </source>
</evidence>
<dbReference type="Proteomes" id="UP001341444">
    <property type="component" value="Unassembled WGS sequence"/>
</dbReference>
<organism evidence="2 3">
    <name type="scientific">Heyndrickxia acidicola</name>
    <dbReference type="NCBI Taxonomy" id="209389"/>
    <lineage>
        <taxon>Bacteria</taxon>
        <taxon>Bacillati</taxon>
        <taxon>Bacillota</taxon>
        <taxon>Bacilli</taxon>
        <taxon>Bacillales</taxon>
        <taxon>Bacillaceae</taxon>
        <taxon>Heyndrickxia</taxon>
    </lineage>
</organism>
<dbReference type="EMBL" id="JARMAB010000005">
    <property type="protein sequence ID" value="MED1202217.1"/>
    <property type="molecule type" value="Genomic_DNA"/>
</dbReference>
<dbReference type="Gene3D" id="3.40.50.1110">
    <property type="entry name" value="SGNH hydrolase"/>
    <property type="match status" value="1"/>
</dbReference>
<sequence>MEIKLNQKLLFIGDSITDCDRVMPHGEGGFGALGKGYVSFVDALLQAVYPELGIRVVNKGISGHTVRDLKNRWHEDVMAQKPDWLSIMIGINDVWRQYDTPFIKENHVYAEEYEETLRKLVTDTQPLVEQIVLMSPFYLESNEQDKMRQTMNQYGHIVKKIAEDTNCLFVDTQAAFNVVLKELYSAALAWDRVHPSAAGHMVLARAFLNRVGFEWARSSLASAQTIIG</sequence>
<accession>A0ABU6MG21</accession>
<reference evidence="2 3" key="1">
    <citation type="submission" date="2023-03" db="EMBL/GenBank/DDBJ databases">
        <title>Bacillus Genome Sequencing.</title>
        <authorList>
            <person name="Dunlap C."/>
        </authorList>
    </citation>
    <scope>NUCLEOTIDE SEQUENCE [LARGE SCALE GENOMIC DNA]</scope>
    <source>
        <strain evidence="2 3">B-23453</strain>
    </source>
</reference>
<dbReference type="CDD" id="cd01834">
    <property type="entry name" value="SGNH_hydrolase_like_2"/>
    <property type="match status" value="1"/>
</dbReference>
<gene>
    <name evidence="2" type="ORF">P4T90_03805</name>
</gene>
<proteinExistence type="predicted"/>
<name>A0ABU6MG21_9BACI</name>